<dbReference type="Pfam" id="PF24793">
    <property type="entry name" value="GINT1_N"/>
    <property type="match status" value="1"/>
</dbReference>
<gene>
    <name evidence="3" type="ORF">HUV48_02915</name>
</gene>
<dbReference type="RefSeq" id="WP_176266260.1">
    <property type="nucleotide sequence ID" value="NZ_JABWGV010000001.1"/>
</dbReference>
<proteinExistence type="predicted"/>
<evidence type="ECO:0000313" key="3">
    <source>
        <dbReference type="EMBL" id="NVD43969.1"/>
    </source>
</evidence>
<name>A0A850HA70_9SPHN</name>
<protein>
    <recommendedName>
        <fullName evidence="5">Formyl transferase N-terminal domain-containing protein</fullName>
    </recommendedName>
</protein>
<dbReference type="EMBL" id="JABWGV010000001">
    <property type="protein sequence ID" value="NVD43969.1"/>
    <property type="molecule type" value="Genomic_DNA"/>
</dbReference>
<feature type="domain" description="Glucosamine inositolphosphorylceramide transferase 1 N-terminal" evidence="2">
    <location>
        <begin position="321"/>
        <end position="524"/>
    </location>
</feature>
<evidence type="ECO:0000313" key="4">
    <source>
        <dbReference type="Proteomes" id="UP000561438"/>
    </source>
</evidence>
<dbReference type="AlphaFoldDB" id="A0A850HA70"/>
<comment type="caution">
    <text evidence="3">The sequence shown here is derived from an EMBL/GenBank/DDBJ whole genome shotgun (WGS) entry which is preliminary data.</text>
</comment>
<organism evidence="3 4">
    <name type="scientific">Qipengyuania atrilutea</name>
    <dbReference type="NCBI Taxonomy" id="2744473"/>
    <lineage>
        <taxon>Bacteria</taxon>
        <taxon>Pseudomonadati</taxon>
        <taxon>Pseudomonadota</taxon>
        <taxon>Alphaproteobacteria</taxon>
        <taxon>Sphingomonadales</taxon>
        <taxon>Erythrobacteraceae</taxon>
        <taxon>Qipengyuania</taxon>
    </lineage>
</organism>
<evidence type="ECO:0000259" key="2">
    <source>
        <dbReference type="Pfam" id="PF24793"/>
    </source>
</evidence>
<evidence type="ECO:0000259" key="1">
    <source>
        <dbReference type="Pfam" id="PF00551"/>
    </source>
</evidence>
<dbReference type="Proteomes" id="UP000561438">
    <property type="component" value="Unassembled WGS sequence"/>
</dbReference>
<accession>A0A850HA70</accession>
<dbReference type="SUPFAM" id="SSF53328">
    <property type="entry name" value="Formyltransferase"/>
    <property type="match status" value="1"/>
</dbReference>
<dbReference type="InterPro" id="IPR002376">
    <property type="entry name" value="Formyl_transf_N"/>
</dbReference>
<dbReference type="Gene3D" id="3.40.50.170">
    <property type="entry name" value="Formyl transferase, N-terminal domain"/>
    <property type="match status" value="1"/>
</dbReference>
<reference evidence="3 4" key="1">
    <citation type="submission" date="2020-06" db="EMBL/GenBank/DDBJ databases">
        <title>Altererythrobacter sp. HHU K3-1.</title>
        <authorList>
            <person name="Zhang D."/>
            <person name="Xue H."/>
        </authorList>
    </citation>
    <scope>NUCLEOTIDE SEQUENCE [LARGE SCALE GENOMIC DNA]</scope>
    <source>
        <strain evidence="3 4">HHU K3-1</strain>
    </source>
</reference>
<sequence length="562" mass="63174">MADKPVLDTRKLRCIVLCEANEFSEWEAQALEHALTSGHLELAGLVERQDRSEAAKPNKWAKRWNERTYASWRAFDRFFVRPFSKAIPPRELTFDTSSVPTFQDTPKKVGKFGEALSESAIQFVRSLEPDLVIRFGYGILKGEILDIPSYGVWSFHHGDPSAYRGQPPGFWEIFHGRNHTGAILQVLSSELDAGRILHKGRFQIASQSYAQTRDYLYFGTVPWLARACADIRYNGWEAVARRYELSEANGKIYKQPNNMQVIGFAAKIALNRLKNISKYKLHRQQWNVGVAAAPIQTVAGLDGDRAQARAIRSAVWMSPKGAEFFADPFGYMTKGGRVRILFERYLWREKKGVIASSTFTDGKFSTVENELVTQNHLSYPFIMESEGTTLVLPEQSDQQLATIYELDLQDRLKEIGPLPGQGRLIDTTIVKLDGVDWAFAIKEEGVKNTHLYAYYFDELMGDWTPHPLNPIKSDITSARPGGTMFFHGGSIYRPAQDCAAHYGSAVSLCEVTELTKTNFEERIVSRVTPIDGGLYPDGLHTLSAVGDYTLIDGAKNRLVGVP</sequence>
<dbReference type="InterPro" id="IPR036477">
    <property type="entry name" value="Formyl_transf_N_sf"/>
</dbReference>
<evidence type="ECO:0008006" key="5">
    <source>
        <dbReference type="Google" id="ProtNLM"/>
    </source>
</evidence>
<dbReference type="InterPro" id="IPR056442">
    <property type="entry name" value="GINT1_N"/>
</dbReference>
<keyword evidence="4" id="KW-1185">Reference proteome</keyword>
<feature type="domain" description="Formyl transferase N-terminal" evidence="1">
    <location>
        <begin position="116"/>
        <end position="207"/>
    </location>
</feature>
<dbReference type="Pfam" id="PF00551">
    <property type="entry name" value="Formyl_trans_N"/>
    <property type="match status" value="1"/>
</dbReference>